<dbReference type="InterPro" id="IPR018197">
    <property type="entry name" value="Glycerate_kinase_RE-like"/>
</dbReference>
<feature type="region of interest" description="Disordered" evidence="5">
    <location>
        <begin position="1"/>
        <end position="23"/>
    </location>
</feature>
<name>A0A4R8WAT7_9MICO</name>
<evidence type="ECO:0000313" key="7">
    <source>
        <dbReference type="Proteomes" id="UP000297643"/>
    </source>
</evidence>
<evidence type="ECO:0000256" key="2">
    <source>
        <dbReference type="ARBA" id="ARBA00022679"/>
    </source>
</evidence>
<comment type="similarity">
    <text evidence="1 4">Belongs to the glycerate kinase type-1 family.</text>
</comment>
<dbReference type="PIRSF" id="PIRSF006078">
    <property type="entry name" value="GlxK"/>
    <property type="match status" value="1"/>
</dbReference>
<evidence type="ECO:0000313" key="6">
    <source>
        <dbReference type="EMBL" id="TFC03790.1"/>
    </source>
</evidence>
<comment type="caution">
    <text evidence="6">The sequence shown here is derived from an EMBL/GenBank/DDBJ whole genome shotgun (WGS) entry which is preliminary data.</text>
</comment>
<protein>
    <submittedName>
        <fullName evidence="6">Glycerate kinase</fullName>
    </submittedName>
</protein>
<dbReference type="InterPro" id="IPR018193">
    <property type="entry name" value="Glyc_kinase_flavodox-like_fold"/>
</dbReference>
<keyword evidence="3 4" id="KW-0418">Kinase</keyword>
<dbReference type="InterPro" id="IPR004381">
    <property type="entry name" value="Glycerate_kinase"/>
</dbReference>
<dbReference type="AlphaFoldDB" id="A0A4R8WAT7"/>
<dbReference type="NCBIfam" id="TIGR00045">
    <property type="entry name" value="glycerate kinase"/>
    <property type="match status" value="1"/>
</dbReference>
<dbReference type="PANTHER" id="PTHR21599:SF0">
    <property type="entry name" value="GLYCERATE KINASE"/>
    <property type="match status" value="1"/>
</dbReference>
<evidence type="ECO:0000256" key="4">
    <source>
        <dbReference type="PIRNR" id="PIRNR006078"/>
    </source>
</evidence>
<proteinExistence type="inferred from homology"/>
<dbReference type="SUPFAM" id="SSF110738">
    <property type="entry name" value="Glycerate kinase I"/>
    <property type="match status" value="1"/>
</dbReference>
<dbReference type="PANTHER" id="PTHR21599">
    <property type="entry name" value="GLYCERATE KINASE"/>
    <property type="match status" value="1"/>
</dbReference>
<keyword evidence="2 4" id="KW-0808">Transferase</keyword>
<reference evidence="6 7" key="1">
    <citation type="submission" date="2019-03" db="EMBL/GenBank/DDBJ databases">
        <title>Genomics of glacier-inhabiting Cryobacterium strains.</title>
        <authorList>
            <person name="Liu Q."/>
            <person name="Xin Y.-H."/>
        </authorList>
    </citation>
    <scope>NUCLEOTIDE SEQUENCE [LARGE SCALE GENOMIC DNA]</scope>
    <source>
        <strain evidence="6 7">RHLT2-21</strain>
    </source>
</reference>
<dbReference type="GO" id="GO:0008887">
    <property type="term" value="F:glycerate kinase activity"/>
    <property type="evidence" value="ECO:0007669"/>
    <property type="project" value="UniProtKB-UniRule"/>
</dbReference>
<dbReference type="EMBL" id="SOFM01000026">
    <property type="protein sequence ID" value="TFC03790.1"/>
    <property type="molecule type" value="Genomic_DNA"/>
</dbReference>
<dbReference type="Pfam" id="PF02595">
    <property type="entry name" value="Gly_kinase"/>
    <property type="match status" value="1"/>
</dbReference>
<organism evidence="6 7">
    <name type="scientific">Cryobacterium mannosilyticum</name>
    <dbReference type="NCBI Taxonomy" id="1259190"/>
    <lineage>
        <taxon>Bacteria</taxon>
        <taxon>Bacillati</taxon>
        <taxon>Actinomycetota</taxon>
        <taxon>Actinomycetes</taxon>
        <taxon>Micrococcales</taxon>
        <taxon>Microbacteriaceae</taxon>
        <taxon>Cryobacterium</taxon>
    </lineage>
</organism>
<evidence type="ECO:0000256" key="5">
    <source>
        <dbReference type="SAM" id="MobiDB-lite"/>
    </source>
</evidence>
<dbReference type="Proteomes" id="UP000297643">
    <property type="component" value="Unassembled WGS sequence"/>
</dbReference>
<dbReference type="Gene3D" id="3.90.1510.10">
    <property type="entry name" value="Glycerate kinase, domain 2"/>
    <property type="match status" value="1"/>
</dbReference>
<evidence type="ECO:0000256" key="3">
    <source>
        <dbReference type="ARBA" id="ARBA00022777"/>
    </source>
</evidence>
<keyword evidence="7" id="KW-1185">Reference proteome</keyword>
<dbReference type="InterPro" id="IPR036129">
    <property type="entry name" value="Glycerate_kinase_sf"/>
</dbReference>
<sequence length="426" mass="41450">MATQHHRRSPVSNPPSRTAARAGGRVVVIAPDSFKGTIGASDAARRIAAGWASVRPQDRLRLLPMADGGEGTLDAFELALPGATRMPVTVSGPDGRPVDTHWLLLPDGTGVVELAATSGITLLDRLRPLDAHTLGFGQAIAAALDQGVTRLLLAIGGSGSTDGGSGMLRALGAVLLDSAGRPVPPGGHGLARLAAVELSGLRPLPPGGALVLTDVTSPLLGERGAAAVFGPQKGASPEQVAGLEAGLARWAAAVGDARAGAEVGAADAGAGVGASAAAVGTGAAAAPGAAAAEIPGAGAAGGTGFGLLAWGATLAPGADAVAGALGVPAAVRGASVVVTGEGRFDSQSAAGKVPGYLAALAADAGAQAMLVAGLIEAPTTGFTIAVSLTDLARGRESATRDAAAWLERAGARLAASYRPDEFGTTL</sequence>
<gene>
    <name evidence="6" type="ORF">E3O32_09390</name>
</gene>
<dbReference type="GO" id="GO:0031388">
    <property type="term" value="P:organic acid phosphorylation"/>
    <property type="evidence" value="ECO:0007669"/>
    <property type="project" value="UniProtKB-UniRule"/>
</dbReference>
<accession>A0A4R8WAT7</accession>
<evidence type="ECO:0000256" key="1">
    <source>
        <dbReference type="ARBA" id="ARBA00006284"/>
    </source>
</evidence>
<dbReference type="Gene3D" id="3.40.50.10350">
    <property type="entry name" value="Glycerate kinase, domain 1"/>
    <property type="match status" value="1"/>
</dbReference>